<dbReference type="PIRSF" id="PIRSF036594">
    <property type="entry name" value="MoaC_MogA"/>
    <property type="match status" value="1"/>
</dbReference>
<comment type="caution">
    <text evidence="5">The sequence shown here is derived from an EMBL/GenBank/DDBJ whole genome shotgun (WGS) entry which is preliminary data.</text>
</comment>
<dbReference type="GO" id="GO:0006777">
    <property type="term" value="P:Mo-molybdopterin cofactor biosynthetic process"/>
    <property type="evidence" value="ECO:0007669"/>
    <property type="project" value="UniProtKB-KW"/>
</dbReference>
<name>A0A4U0NDF4_9SPHI</name>
<dbReference type="NCBIfam" id="TIGR00177">
    <property type="entry name" value="molyb_syn"/>
    <property type="match status" value="1"/>
</dbReference>
<dbReference type="Gene3D" id="3.40.980.10">
    <property type="entry name" value="MoaB/Mog-like domain"/>
    <property type="match status" value="1"/>
</dbReference>
<dbReference type="InterPro" id="IPR002820">
    <property type="entry name" value="Mopterin_CF_biosynth-C_dom"/>
</dbReference>
<organism evidence="5 6">
    <name type="scientific">Sphingobacterium olei</name>
    <dbReference type="NCBI Taxonomy" id="2571155"/>
    <lineage>
        <taxon>Bacteria</taxon>
        <taxon>Pseudomonadati</taxon>
        <taxon>Bacteroidota</taxon>
        <taxon>Sphingobacteriia</taxon>
        <taxon>Sphingobacteriales</taxon>
        <taxon>Sphingobacteriaceae</taxon>
        <taxon>Sphingobacterium</taxon>
    </lineage>
</organism>
<comment type="function">
    <text evidence="3">Catalyzes the conversion of (8S)-3',8-cyclo-7,8-dihydroguanosine 5'-triphosphate to cyclic pyranopterin monophosphate (cPMP).</text>
</comment>
<evidence type="ECO:0000256" key="3">
    <source>
        <dbReference type="ARBA" id="ARBA00055087"/>
    </source>
</evidence>
<dbReference type="OrthoDB" id="9794429at2"/>
<dbReference type="AlphaFoldDB" id="A0A4U0NDF4"/>
<keyword evidence="2" id="KW-0501">Molybdenum cofactor biosynthesis</keyword>
<keyword evidence="6" id="KW-1185">Reference proteome</keyword>
<evidence type="ECO:0000256" key="1">
    <source>
        <dbReference type="ARBA" id="ARBA00005046"/>
    </source>
</evidence>
<evidence type="ECO:0000313" key="6">
    <source>
        <dbReference type="Proteomes" id="UP000306808"/>
    </source>
</evidence>
<sequence>MPVRNLLSKSKKNFLFGGKKYSKTIHISGNKIIKMVDITHKQCTLRKGIATASVLTSSEITIEAIKAGQVPKGNVYEFARAATLLAIKKTSDIIPDCHPLPIEYAAVDFHIEGLSIVITVTVHTIYKTGVEVEAMHGASVAALVLYDMLKPIDKNIEIGSIRLLHKSGGKSDHGHVAKERAIRAAVVVCSDSVFAGEKQDRSGLLLKELLEEQGIEVLKFEVVPDDIAAIQNQLRASRQAGVDILVYTGGTGVSDRDVTPEAILPLLTKQLPGVMEIARQYGQQFVQTAMLSRAVAGFADGMLVLTFPGSTNAVKENMKVLFPQILHVFPIKNNQGHNE</sequence>
<reference evidence="5 6" key="1">
    <citation type="submission" date="2019-04" db="EMBL/GenBank/DDBJ databases">
        <title>Sphingobacterium olei sp. nov., isolated from oil-contaminated soil.</title>
        <authorList>
            <person name="Liu B."/>
        </authorList>
    </citation>
    <scope>NUCLEOTIDE SEQUENCE [LARGE SCALE GENOMIC DNA]</scope>
    <source>
        <strain evidence="5 6">HAL-9</strain>
    </source>
</reference>
<gene>
    <name evidence="5" type="ORF">FAZ15_20345</name>
</gene>
<dbReference type="EMBL" id="SUME01000011">
    <property type="protein sequence ID" value="TJZ51542.1"/>
    <property type="molecule type" value="Genomic_DNA"/>
</dbReference>
<dbReference type="Proteomes" id="UP000306808">
    <property type="component" value="Unassembled WGS sequence"/>
</dbReference>
<evidence type="ECO:0000256" key="2">
    <source>
        <dbReference type="ARBA" id="ARBA00023150"/>
    </source>
</evidence>
<dbReference type="Gene3D" id="3.30.70.640">
    <property type="entry name" value="Molybdopterin cofactor biosynthesis C (MoaC) domain"/>
    <property type="match status" value="1"/>
</dbReference>
<accession>A0A4U0NDF4</accession>
<dbReference type="Pfam" id="PF00994">
    <property type="entry name" value="MoCF_biosynth"/>
    <property type="match status" value="1"/>
</dbReference>
<evidence type="ECO:0000259" key="4">
    <source>
        <dbReference type="SMART" id="SM00852"/>
    </source>
</evidence>
<dbReference type="InterPro" id="IPR036425">
    <property type="entry name" value="MoaB/Mog-like_dom_sf"/>
</dbReference>
<dbReference type="PANTHER" id="PTHR43764">
    <property type="entry name" value="MOLYBDENUM COFACTOR BIOSYNTHESIS"/>
    <property type="match status" value="1"/>
</dbReference>
<dbReference type="InterPro" id="IPR001453">
    <property type="entry name" value="MoaB/Mog_dom"/>
</dbReference>
<dbReference type="NCBIfam" id="NF002947">
    <property type="entry name" value="PRK03604.1"/>
    <property type="match status" value="1"/>
</dbReference>
<dbReference type="InterPro" id="IPR023045">
    <property type="entry name" value="MoaC"/>
</dbReference>
<feature type="domain" description="MoaB/Mog" evidence="4">
    <location>
        <begin position="185"/>
        <end position="328"/>
    </location>
</feature>
<proteinExistence type="predicted"/>
<comment type="pathway">
    <text evidence="1">Cofactor biosynthesis; molybdopterin biosynthesis.</text>
</comment>
<protein>
    <submittedName>
        <fullName evidence="5">Bifunctional molybdenum cofactor biosynthesis protein MoaC/MoaB</fullName>
    </submittedName>
</protein>
<dbReference type="CDD" id="cd00886">
    <property type="entry name" value="MogA_MoaB"/>
    <property type="match status" value="1"/>
</dbReference>
<dbReference type="SUPFAM" id="SSF53218">
    <property type="entry name" value="Molybdenum cofactor biosynthesis proteins"/>
    <property type="match status" value="1"/>
</dbReference>
<dbReference type="NCBIfam" id="TIGR00581">
    <property type="entry name" value="moaC"/>
    <property type="match status" value="1"/>
</dbReference>
<dbReference type="InterPro" id="IPR036522">
    <property type="entry name" value="MoaC_sf"/>
</dbReference>
<dbReference type="UniPathway" id="UPA00344"/>
<dbReference type="InterPro" id="IPR012247">
    <property type="entry name" value="MoaC_MogA"/>
</dbReference>
<dbReference type="SUPFAM" id="SSF55040">
    <property type="entry name" value="Molybdenum cofactor biosynthesis protein C, MoaC"/>
    <property type="match status" value="1"/>
</dbReference>
<dbReference type="InterPro" id="IPR051920">
    <property type="entry name" value="MPT_Adenylyltrnsfr/MoaC-Rel"/>
</dbReference>
<dbReference type="SMART" id="SM00852">
    <property type="entry name" value="MoCF_biosynth"/>
    <property type="match status" value="1"/>
</dbReference>
<dbReference type="Pfam" id="PF01967">
    <property type="entry name" value="MoaC"/>
    <property type="match status" value="1"/>
</dbReference>
<evidence type="ECO:0000313" key="5">
    <source>
        <dbReference type="EMBL" id="TJZ51542.1"/>
    </source>
</evidence>
<dbReference type="PANTHER" id="PTHR43764:SF1">
    <property type="entry name" value="MOLYBDOPTERIN MOLYBDOTRANSFERASE"/>
    <property type="match status" value="1"/>
</dbReference>